<dbReference type="SUPFAM" id="SSF53474">
    <property type="entry name" value="alpha/beta-Hydrolases"/>
    <property type="match status" value="1"/>
</dbReference>
<evidence type="ECO:0000259" key="6">
    <source>
        <dbReference type="Pfam" id="PF01764"/>
    </source>
</evidence>
<reference evidence="8" key="2">
    <citation type="submission" date="2015-01" db="EMBL/GenBank/DDBJ databases">
        <title>Evolutionary Origins and Diversification of the Mycorrhizal Mutualists.</title>
        <authorList>
            <consortium name="DOE Joint Genome Institute"/>
            <consortium name="Mycorrhizal Genomics Consortium"/>
            <person name="Kohler A."/>
            <person name="Kuo A."/>
            <person name="Nagy L.G."/>
            <person name="Floudas D."/>
            <person name="Copeland A."/>
            <person name="Barry K.W."/>
            <person name="Cichocki N."/>
            <person name="Veneault-Fourrey C."/>
            <person name="LaButti K."/>
            <person name="Lindquist E.A."/>
            <person name="Lipzen A."/>
            <person name="Lundell T."/>
            <person name="Morin E."/>
            <person name="Murat C."/>
            <person name="Riley R."/>
            <person name="Ohm R."/>
            <person name="Sun H."/>
            <person name="Tunlid A."/>
            <person name="Henrissat B."/>
            <person name="Grigoriev I.V."/>
            <person name="Hibbett D.S."/>
            <person name="Martin F."/>
        </authorList>
    </citation>
    <scope>NUCLEOTIDE SEQUENCE [LARGE SCALE GENOMIC DNA]</scope>
    <source>
        <strain evidence="8">MUT 4182</strain>
    </source>
</reference>
<dbReference type="PANTHER" id="PTHR45856:SF24">
    <property type="entry name" value="FUNGAL LIPASE-LIKE DOMAIN-CONTAINING PROTEIN"/>
    <property type="match status" value="1"/>
</dbReference>
<dbReference type="Pfam" id="PF01764">
    <property type="entry name" value="Lipase_3"/>
    <property type="match status" value="1"/>
</dbReference>
<evidence type="ECO:0000256" key="1">
    <source>
        <dbReference type="ARBA" id="ARBA00023157"/>
    </source>
</evidence>
<reference evidence="7 8" key="1">
    <citation type="submission" date="2014-04" db="EMBL/GenBank/DDBJ databases">
        <authorList>
            <consortium name="DOE Joint Genome Institute"/>
            <person name="Kuo A."/>
            <person name="Girlanda M."/>
            <person name="Perotto S."/>
            <person name="Kohler A."/>
            <person name="Nagy L.G."/>
            <person name="Floudas D."/>
            <person name="Copeland A."/>
            <person name="Barry K.W."/>
            <person name="Cichocki N."/>
            <person name="Veneault-Fourrey C."/>
            <person name="LaButti K."/>
            <person name="Lindquist E.A."/>
            <person name="Lipzen A."/>
            <person name="Lundell T."/>
            <person name="Morin E."/>
            <person name="Murat C."/>
            <person name="Sun H."/>
            <person name="Tunlid A."/>
            <person name="Henrissat B."/>
            <person name="Grigoriev I.V."/>
            <person name="Hibbett D.S."/>
            <person name="Martin F."/>
            <person name="Nordberg H.P."/>
            <person name="Cantor M.N."/>
            <person name="Hua S.X."/>
        </authorList>
    </citation>
    <scope>NUCLEOTIDE SEQUENCE [LARGE SCALE GENOMIC DNA]</scope>
    <source>
        <strain evidence="7 8">MUT 4182</strain>
    </source>
</reference>
<evidence type="ECO:0000256" key="5">
    <source>
        <dbReference type="SAM" id="Phobius"/>
    </source>
</evidence>
<name>A0A0C3KU00_9AGAM</name>
<keyword evidence="8" id="KW-1185">Reference proteome</keyword>
<dbReference type="InterPro" id="IPR029058">
    <property type="entry name" value="AB_hydrolase_fold"/>
</dbReference>
<accession>A0A0C3KU00</accession>
<keyword evidence="5" id="KW-0472">Membrane</keyword>
<evidence type="ECO:0000256" key="4">
    <source>
        <dbReference type="ARBA" id="ARBA00048461"/>
    </source>
</evidence>
<dbReference type="Gene3D" id="3.40.50.1820">
    <property type="entry name" value="alpha/beta hydrolase"/>
    <property type="match status" value="1"/>
</dbReference>
<dbReference type="InterPro" id="IPR002921">
    <property type="entry name" value="Fungal_lipase-type"/>
</dbReference>
<organism evidence="7 8">
    <name type="scientific">Tulasnella calospora MUT 4182</name>
    <dbReference type="NCBI Taxonomy" id="1051891"/>
    <lineage>
        <taxon>Eukaryota</taxon>
        <taxon>Fungi</taxon>
        <taxon>Dikarya</taxon>
        <taxon>Basidiomycota</taxon>
        <taxon>Agaricomycotina</taxon>
        <taxon>Agaricomycetes</taxon>
        <taxon>Cantharellales</taxon>
        <taxon>Tulasnellaceae</taxon>
        <taxon>Tulasnella</taxon>
    </lineage>
</organism>
<keyword evidence="1" id="KW-1015">Disulfide bond</keyword>
<comment type="catalytic activity">
    <reaction evidence="4">
        <text>a monoacylglycerol + H2O = glycerol + a fatty acid + H(+)</text>
        <dbReference type="Rhea" id="RHEA:15245"/>
        <dbReference type="ChEBI" id="CHEBI:15377"/>
        <dbReference type="ChEBI" id="CHEBI:15378"/>
        <dbReference type="ChEBI" id="CHEBI:17408"/>
        <dbReference type="ChEBI" id="CHEBI:17754"/>
        <dbReference type="ChEBI" id="CHEBI:28868"/>
    </reaction>
</comment>
<evidence type="ECO:0000313" key="7">
    <source>
        <dbReference type="EMBL" id="KIO24963.1"/>
    </source>
</evidence>
<evidence type="ECO:0000313" key="8">
    <source>
        <dbReference type="Proteomes" id="UP000054248"/>
    </source>
</evidence>
<dbReference type="HOGENOM" id="CLU_026591_1_0_1"/>
<dbReference type="InterPro" id="IPR051218">
    <property type="entry name" value="Sec_MonoDiacylglyc_Lipase"/>
</dbReference>
<gene>
    <name evidence="7" type="ORF">M407DRAFT_25710</name>
</gene>
<comment type="catalytic activity">
    <reaction evidence="3">
        <text>a diacylglycerol + H2O = a monoacylglycerol + a fatty acid + H(+)</text>
        <dbReference type="Rhea" id="RHEA:32731"/>
        <dbReference type="ChEBI" id="CHEBI:15377"/>
        <dbReference type="ChEBI" id="CHEBI:15378"/>
        <dbReference type="ChEBI" id="CHEBI:17408"/>
        <dbReference type="ChEBI" id="CHEBI:18035"/>
        <dbReference type="ChEBI" id="CHEBI:28868"/>
    </reaction>
</comment>
<comment type="similarity">
    <text evidence="2">Belongs to the AB hydrolase superfamily. Lipase family. Class 3 subfamily.</text>
</comment>
<dbReference type="OrthoDB" id="426718at2759"/>
<sequence>MPTAGRISTQPSDDDIQAATRKIRDALRQLRFDDMAALALKQQNEEGPVVVATPSWSRQTFLSFKSYLMFLVMTWARAFKSIFFSMKLDFGDRLSVFAFALGASVVLFIFFWWCLITTSPLVEWLYRMSRLGREGGNIDWVNNMNPKIYKNLTHEQSVAARSKMGQPPDPNAGNQRVFDLDVARLLLQMSALMYERSHPDTVLAVQTMQRSLDVPSLALDTARRRAVELAEKATNIPGRLYKQLVRHNDQAPPDEVRSATRAANASNHAEAATHLLHDGSSPPTVMDIVKVADEASRGIIDTWASAYGVMFEPVSELASLSKAYCSVFWDPNSTWMVVAFKGTELRWFEEWTTNFTATFSDMSREIPTFHYAHEGFKERLFPKNVSQGERKPWDTIAASIRLVTEELASIRPPGTLIDVWFTGHSLGSGMGCLAYAKALLSRAEIGPHARLRDAYMFAAPVVVDVASRHAFNTAIYPQNEIPRTLWRIINRNDAVATGLPAFGDSDKYPFDPDNLFFFSHIGIGLHLKSSPSQTLVEGHRITQNNLDFRVQIGSSFTADELRQQRSLAEKQGLTIRWMYSVLQNIPLVGRLLAHAPPNYLDQMDKLVLGDCVDKP</sequence>
<dbReference type="STRING" id="1051891.A0A0C3KU00"/>
<proteinExistence type="inferred from homology"/>
<evidence type="ECO:0000256" key="3">
    <source>
        <dbReference type="ARBA" id="ARBA00047591"/>
    </source>
</evidence>
<dbReference type="GO" id="GO:0006629">
    <property type="term" value="P:lipid metabolic process"/>
    <property type="evidence" value="ECO:0007669"/>
    <property type="project" value="InterPro"/>
</dbReference>
<dbReference type="EMBL" id="KN823051">
    <property type="protein sequence ID" value="KIO24963.1"/>
    <property type="molecule type" value="Genomic_DNA"/>
</dbReference>
<dbReference type="PANTHER" id="PTHR45856">
    <property type="entry name" value="ALPHA/BETA-HYDROLASES SUPERFAMILY PROTEIN"/>
    <property type="match status" value="1"/>
</dbReference>
<protein>
    <recommendedName>
        <fullName evidence="6">Fungal lipase-type domain-containing protein</fullName>
    </recommendedName>
</protein>
<keyword evidence="5" id="KW-1133">Transmembrane helix</keyword>
<feature type="domain" description="Fungal lipase-type" evidence="6">
    <location>
        <begin position="337"/>
        <end position="497"/>
    </location>
</feature>
<evidence type="ECO:0000256" key="2">
    <source>
        <dbReference type="ARBA" id="ARBA00043996"/>
    </source>
</evidence>
<feature type="transmembrane region" description="Helical" evidence="5">
    <location>
        <begin position="94"/>
        <end position="113"/>
    </location>
</feature>
<dbReference type="AlphaFoldDB" id="A0A0C3KU00"/>
<dbReference type="Proteomes" id="UP000054248">
    <property type="component" value="Unassembled WGS sequence"/>
</dbReference>
<keyword evidence="5" id="KW-0812">Transmembrane</keyword>